<dbReference type="Gramene" id="TKW14534">
    <property type="protein sequence ID" value="TKW14534"/>
    <property type="gene ID" value="SEVIR_5G174801v2"/>
</dbReference>
<protein>
    <recommendedName>
        <fullName evidence="4">Secreted protein</fullName>
    </recommendedName>
</protein>
<dbReference type="AlphaFoldDB" id="A0A4U6UII2"/>
<evidence type="ECO:0000256" key="1">
    <source>
        <dbReference type="SAM" id="SignalP"/>
    </source>
</evidence>
<evidence type="ECO:0000313" key="3">
    <source>
        <dbReference type="Proteomes" id="UP000298652"/>
    </source>
</evidence>
<name>A0A4U6UII2_SETVI</name>
<proteinExistence type="predicted"/>
<keyword evidence="3" id="KW-1185">Reference proteome</keyword>
<evidence type="ECO:0008006" key="4">
    <source>
        <dbReference type="Google" id="ProtNLM"/>
    </source>
</evidence>
<dbReference type="Proteomes" id="UP000298652">
    <property type="component" value="Chromosome 5"/>
</dbReference>
<sequence>MLGTFLLLFLFFLLRAITYRQVSLAIFVSYYTSLKPLLVMMNVMDWGFVSSLNNVLTCVCHSKDIPPSLQASNGTLTVIFNNG</sequence>
<evidence type="ECO:0000313" key="2">
    <source>
        <dbReference type="EMBL" id="TKW14534.1"/>
    </source>
</evidence>
<accession>A0A4U6UII2</accession>
<reference evidence="2" key="1">
    <citation type="submission" date="2019-03" db="EMBL/GenBank/DDBJ databases">
        <title>WGS assembly of Setaria viridis.</title>
        <authorList>
            <person name="Huang P."/>
            <person name="Jenkins J."/>
            <person name="Grimwood J."/>
            <person name="Barry K."/>
            <person name="Healey A."/>
            <person name="Mamidi S."/>
            <person name="Sreedasyam A."/>
            <person name="Shu S."/>
            <person name="Feldman M."/>
            <person name="Wu J."/>
            <person name="Yu Y."/>
            <person name="Chen C."/>
            <person name="Johnson J."/>
            <person name="Rokhsar D."/>
            <person name="Baxter I."/>
            <person name="Schmutz J."/>
            <person name="Brutnell T."/>
            <person name="Kellogg E."/>
        </authorList>
    </citation>
    <scope>NUCLEOTIDE SEQUENCE [LARGE SCALE GENOMIC DNA]</scope>
</reference>
<organism evidence="2 3">
    <name type="scientific">Setaria viridis</name>
    <name type="common">Green bristlegrass</name>
    <name type="synonym">Setaria italica subsp. viridis</name>
    <dbReference type="NCBI Taxonomy" id="4556"/>
    <lineage>
        <taxon>Eukaryota</taxon>
        <taxon>Viridiplantae</taxon>
        <taxon>Streptophyta</taxon>
        <taxon>Embryophyta</taxon>
        <taxon>Tracheophyta</taxon>
        <taxon>Spermatophyta</taxon>
        <taxon>Magnoliopsida</taxon>
        <taxon>Liliopsida</taxon>
        <taxon>Poales</taxon>
        <taxon>Poaceae</taxon>
        <taxon>PACMAD clade</taxon>
        <taxon>Panicoideae</taxon>
        <taxon>Panicodae</taxon>
        <taxon>Paniceae</taxon>
        <taxon>Cenchrinae</taxon>
        <taxon>Setaria</taxon>
    </lineage>
</organism>
<feature type="signal peptide" evidence="1">
    <location>
        <begin position="1"/>
        <end position="16"/>
    </location>
</feature>
<dbReference type="EMBL" id="CM016556">
    <property type="protein sequence ID" value="TKW14534.1"/>
    <property type="molecule type" value="Genomic_DNA"/>
</dbReference>
<gene>
    <name evidence="2" type="ORF">SEVIR_5G174801v2</name>
</gene>
<feature type="chain" id="PRO_5020569992" description="Secreted protein" evidence="1">
    <location>
        <begin position="17"/>
        <end position="83"/>
    </location>
</feature>
<keyword evidence="1" id="KW-0732">Signal</keyword>